<dbReference type="GO" id="GO:0008033">
    <property type="term" value="P:tRNA processing"/>
    <property type="evidence" value="ECO:0007669"/>
    <property type="project" value="InterPro"/>
</dbReference>
<name>A0AAJ4UY88_9BACT</name>
<organism evidence="4 5">
    <name type="scientific">Caminibacter pacificus</name>
    <dbReference type="NCBI Taxonomy" id="1424653"/>
    <lineage>
        <taxon>Bacteria</taxon>
        <taxon>Pseudomonadati</taxon>
        <taxon>Campylobacterota</taxon>
        <taxon>Epsilonproteobacteria</taxon>
        <taxon>Nautiliales</taxon>
        <taxon>Nautiliaceae</taxon>
        <taxon>Caminibacter</taxon>
    </lineage>
</organism>
<dbReference type="PANTHER" id="PTHR43686:SF1">
    <property type="entry name" value="AMINOTRAN_5 DOMAIN-CONTAINING PROTEIN"/>
    <property type="match status" value="1"/>
</dbReference>
<dbReference type="GO" id="GO:0016740">
    <property type="term" value="F:transferase activity"/>
    <property type="evidence" value="ECO:0007669"/>
    <property type="project" value="UniProtKB-KW"/>
</dbReference>
<dbReference type="Proteomes" id="UP000272781">
    <property type="component" value="Unassembled WGS sequence"/>
</dbReference>
<sequence>MDKKLSNPIKDIFFSKKVTKFVGRVQGKYELIKPDDKVLVAFSGGKDSFVLLHVLKRMQLIAPFSFELAAITIDAGTGIDYSPLKEWCERFDIPYILYETPILEIMNEKKRPGSSPCGFCARMRRGALYSKAKELGFNKLALGHHFDDAVETFFMSMFYNGMMKSMPPIYTANTGIQVIRPMIKVREKWIEYMASKNEFPIIDGEATCLALKDSEGVKTPYARAKIKKWLKEMEEEEPKLFQRLESAFENIECHTFFMKEFLK</sequence>
<dbReference type="SUPFAM" id="SSF52402">
    <property type="entry name" value="Adenine nucleotide alpha hydrolases-like"/>
    <property type="match status" value="1"/>
</dbReference>
<evidence type="ECO:0000313" key="3">
    <source>
        <dbReference type="EMBL" id="QCI28615.1"/>
    </source>
</evidence>
<evidence type="ECO:0000256" key="1">
    <source>
        <dbReference type="ARBA" id="ARBA00022679"/>
    </source>
</evidence>
<keyword evidence="1" id="KW-0808">Transferase</keyword>
<dbReference type="Gene3D" id="3.40.50.620">
    <property type="entry name" value="HUPs"/>
    <property type="match status" value="1"/>
</dbReference>
<reference evidence="4 5" key="2">
    <citation type="submission" date="2018-11" db="EMBL/GenBank/DDBJ databases">
        <title>Genomic Encyclopedia of Type Strains, Phase IV (KMG-IV): sequencing the most valuable type-strain genomes for metagenomic binning, comparative biology and taxonomic classification.</title>
        <authorList>
            <person name="Goeker M."/>
        </authorList>
    </citation>
    <scope>NUCLEOTIDE SEQUENCE [LARGE SCALE GENOMIC DNA]</scope>
    <source>
        <strain evidence="4 5">DSM 27783</strain>
    </source>
</reference>
<dbReference type="CDD" id="cd24138">
    <property type="entry name" value="TtcA-like"/>
    <property type="match status" value="1"/>
</dbReference>
<feature type="domain" description="tRNA(Ile)-lysidine/2-thiocytidine synthase N-terminal" evidence="2">
    <location>
        <begin position="37"/>
        <end position="201"/>
    </location>
</feature>
<dbReference type="EMBL" id="CP027432">
    <property type="protein sequence ID" value="QCI28615.1"/>
    <property type="molecule type" value="Genomic_DNA"/>
</dbReference>
<reference evidence="6" key="1">
    <citation type="submission" date="2018-03" db="EMBL/GenBank/DDBJ databases">
        <title>A comparative analysis of the Nautiliaceae.</title>
        <authorList>
            <person name="Grosche A."/>
            <person name="Smedile F."/>
            <person name="Vetriani C."/>
        </authorList>
    </citation>
    <scope>NUCLEOTIDE SEQUENCE [LARGE SCALE GENOMIC DNA]</scope>
    <source>
        <strain evidence="6">TB6</strain>
    </source>
</reference>
<dbReference type="PANTHER" id="PTHR43686">
    <property type="entry name" value="SULFURTRANSFERASE-RELATED"/>
    <property type="match status" value="1"/>
</dbReference>
<dbReference type="InterPro" id="IPR035107">
    <property type="entry name" value="tRNA_thiolation_TtcA_Ctu1"/>
</dbReference>
<reference evidence="3" key="3">
    <citation type="submission" date="2019-06" db="EMBL/GenBank/DDBJ databases">
        <title>A comparative analysis of the Nautiliaceae.</title>
        <authorList>
            <person name="Grosche A."/>
            <person name="Smedile F."/>
            <person name="Vetriani C."/>
        </authorList>
    </citation>
    <scope>NUCLEOTIDE SEQUENCE</scope>
    <source>
        <strain evidence="3">TB6</strain>
    </source>
</reference>
<keyword evidence="6" id="KW-1185">Reference proteome</keyword>
<dbReference type="RefSeq" id="WP_123351571.1">
    <property type="nucleotide sequence ID" value="NZ_CP027432.2"/>
</dbReference>
<dbReference type="PIRSF" id="PIRSF004976">
    <property type="entry name" value="ATPase_YdaO"/>
    <property type="match status" value="1"/>
</dbReference>
<proteinExistence type="predicted"/>
<accession>A0AAJ4UY88</accession>
<evidence type="ECO:0000313" key="5">
    <source>
        <dbReference type="Proteomes" id="UP000272781"/>
    </source>
</evidence>
<dbReference type="AlphaFoldDB" id="A0AAJ4UY88"/>
<evidence type="ECO:0000259" key="2">
    <source>
        <dbReference type="Pfam" id="PF01171"/>
    </source>
</evidence>
<dbReference type="EMBL" id="RJVK01000001">
    <property type="protein sequence ID" value="ROR40656.1"/>
    <property type="molecule type" value="Genomic_DNA"/>
</dbReference>
<gene>
    <name evidence="3" type="ORF">C6V80_06445</name>
    <name evidence="4" type="ORF">EDC58_0135</name>
</gene>
<evidence type="ECO:0000313" key="6">
    <source>
        <dbReference type="Proteomes" id="UP000298805"/>
    </source>
</evidence>
<dbReference type="InterPro" id="IPR014729">
    <property type="entry name" value="Rossmann-like_a/b/a_fold"/>
</dbReference>
<dbReference type="InterPro" id="IPR011063">
    <property type="entry name" value="TilS/TtcA_N"/>
</dbReference>
<dbReference type="Pfam" id="PF01171">
    <property type="entry name" value="ATP_bind_3"/>
    <property type="match status" value="1"/>
</dbReference>
<dbReference type="Proteomes" id="UP000298805">
    <property type="component" value="Chromosome"/>
</dbReference>
<protein>
    <submittedName>
        <fullName evidence="4">tRNA 2-thiocytidine biosynthesis protein TtcA</fullName>
    </submittedName>
    <submittedName>
        <fullName evidence="3">tRNA 2-thiocytidine(32) synthetase TtcA</fullName>
    </submittedName>
</protein>
<evidence type="ECO:0000313" key="4">
    <source>
        <dbReference type="EMBL" id="ROR40656.1"/>
    </source>
</evidence>